<proteinExistence type="predicted"/>
<organism evidence="1">
    <name type="scientific">hydrothermal vent metagenome</name>
    <dbReference type="NCBI Taxonomy" id="652676"/>
    <lineage>
        <taxon>unclassified sequences</taxon>
        <taxon>metagenomes</taxon>
        <taxon>ecological metagenomes</taxon>
    </lineage>
</organism>
<dbReference type="AlphaFoldDB" id="A0A3B0SZA0"/>
<sequence length="227" mass="25780">MKKIILKVLFVFLFVVNIAGISLAQGVYTSGARKKSQSSSITPQLEKYVQNVVIQSVIKTTSDVVERMVKQNNIQIFPAIVYQSIQQIAAQVFQQNGLRKRTQDAYDQGFERAQKLYKEGAPGDRIERELKGLVDSIIRPVVSDRIFQEVIKMSLKQAMGNQQRMVAMTVAQQQLQLAAIARQKQIYQQAVIQQYQTAIRQQQVARQQYSQAVAQQQSAYQQAQQAQ</sequence>
<dbReference type="EMBL" id="UOEN01000046">
    <property type="protein sequence ID" value="VAW11801.1"/>
    <property type="molecule type" value="Genomic_DNA"/>
</dbReference>
<gene>
    <name evidence="1" type="ORF">MNBD_BACTEROID05-893</name>
</gene>
<accession>A0A3B0SZA0</accession>
<feature type="non-terminal residue" evidence="1">
    <location>
        <position position="227"/>
    </location>
</feature>
<reference evidence="1" key="1">
    <citation type="submission" date="2018-06" db="EMBL/GenBank/DDBJ databases">
        <authorList>
            <person name="Zhirakovskaya E."/>
        </authorList>
    </citation>
    <scope>NUCLEOTIDE SEQUENCE</scope>
</reference>
<protein>
    <submittedName>
        <fullName evidence="1">Uncharacterized protein</fullName>
    </submittedName>
</protein>
<evidence type="ECO:0000313" key="1">
    <source>
        <dbReference type="EMBL" id="VAW11801.1"/>
    </source>
</evidence>
<name>A0A3B0SZA0_9ZZZZ</name>